<dbReference type="Gene3D" id="1.10.630.10">
    <property type="entry name" value="Cytochrome P450"/>
    <property type="match status" value="1"/>
</dbReference>
<dbReference type="SUPFAM" id="SSF48264">
    <property type="entry name" value="Cytochrome P450"/>
    <property type="match status" value="1"/>
</dbReference>
<dbReference type="InterPro" id="IPR036396">
    <property type="entry name" value="Cyt_P450_sf"/>
</dbReference>
<dbReference type="PANTHER" id="PTHR24304">
    <property type="entry name" value="CYTOCHROME P450 FAMILY 7"/>
    <property type="match status" value="1"/>
</dbReference>
<dbReference type="GO" id="GO:0020037">
    <property type="term" value="F:heme binding"/>
    <property type="evidence" value="ECO:0007669"/>
    <property type="project" value="InterPro"/>
</dbReference>
<accession>A0A917RAJ2</accession>
<evidence type="ECO:0008006" key="7">
    <source>
        <dbReference type="Google" id="ProtNLM"/>
    </source>
</evidence>
<reference evidence="5" key="1">
    <citation type="journal article" date="2014" name="Int. J. Syst. Evol. Microbiol.">
        <title>Complete genome sequence of Corynebacterium casei LMG S-19264T (=DSM 44701T), isolated from a smear-ripened cheese.</title>
        <authorList>
            <consortium name="US DOE Joint Genome Institute (JGI-PGF)"/>
            <person name="Walter F."/>
            <person name="Albersmeier A."/>
            <person name="Kalinowski J."/>
            <person name="Ruckert C."/>
        </authorList>
    </citation>
    <scope>NUCLEOTIDE SEQUENCE</scope>
    <source>
        <strain evidence="5">CGMCC 4.3508</strain>
    </source>
</reference>
<reference evidence="5" key="2">
    <citation type="submission" date="2020-09" db="EMBL/GenBank/DDBJ databases">
        <authorList>
            <person name="Sun Q."/>
            <person name="Zhou Y."/>
        </authorList>
    </citation>
    <scope>NUCLEOTIDE SEQUENCE</scope>
    <source>
        <strain evidence="5">CGMCC 4.3508</strain>
    </source>
</reference>
<gene>
    <name evidence="5" type="ORF">GCM10011588_11280</name>
</gene>
<keyword evidence="6" id="KW-1185">Reference proteome</keyword>
<dbReference type="EMBL" id="BMMH01000002">
    <property type="protein sequence ID" value="GGK98459.1"/>
    <property type="molecule type" value="Genomic_DNA"/>
</dbReference>
<evidence type="ECO:0000256" key="1">
    <source>
        <dbReference type="ARBA" id="ARBA00010617"/>
    </source>
</evidence>
<comment type="caution">
    <text evidence="5">The sequence shown here is derived from an EMBL/GenBank/DDBJ whole genome shotgun (WGS) entry which is preliminary data.</text>
</comment>
<dbReference type="Proteomes" id="UP000638263">
    <property type="component" value="Unassembled WGS sequence"/>
</dbReference>
<proteinExistence type="inferred from homology"/>
<dbReference type="GO" id="GO:0004497">
    <property type="term" value="F:monooxygenase activity"/>
    <property type="evidence" value="ECO:0007669"/>
    <property type="project" value="InterPro"/>
</dbReference>
<dbReference type="AlphaFoldDB" id="A0A917RAJ2"/>
<evidence type="ECO:0000256" key="4">
    <source>
        <dbReference type="ARBA" id="ARBA00023004"/>
    </source>
</evidence>
<evidence type="ECO:0000256" key="3">
    <source>
        <dbReference type="ARBA" id="ARBA00022723"/>
    </source>
</evidence>
<name>A0A917RAJ2_9NOCA</name>
<dbReference type="GO" id="GO:0016705">
    <property type="term" value="F:oxidoreductase activity, acting on paired donors, with incorporation or reduction of molecular oxygen"/>
    <property type="evidence" value="ECO:0007669"/>
    <property type="project" value="InterPro"/>
</dbReference>
<dbReference type="Pfam" id="PF00067">
    <property type="entry name" value="p450"/>
    <property type="match status" value="1"/>
</dbReference>
<keyword evidence="4" id="KW-0408">Iron</keyword>
<sequence>MEGADAIPMLGYATRLRDFATRPVEMIDRASRRHGEVVTIRIPGRYDLTYLNHPDGYHTVLSLPTDHGSVGPVLGLVPTVGFWFPRNGRDPDSLQALGIVGKRILAGFLAPDRAATVSTMIPPILDAHLRGWPEVTDLATHLYPAVYEIAGRYFTGDRFWDRYGARLVPLLRPIAEEIDVPRAALAATPLYRFMPEYHATGKLDALLTRALRDMPDVPFIQEIRAAGVGDADLTWMMMYVLWNAVTYPGSYTLWTLVDILADPRIRRAIAESPDREEYLGWCAWETIRLNPVSALIRWLQKPLTYTASDGTRYYIPENTIVGAFPYLLNRDPHRWPEPDRYLPERFRDIPSPRTALFGTGPFGCVAGEFSRRLIAGVCGHLLDDRSVELMAPVPAKVCRVHLTYPSTPIWARIVNGAGDADYVARGTSEHLRRST</sequence>
<comment type="similarity">
    <text evidence="1">Belongs to the cytochrome P450 family.</text>
</comment>
<keyword evidence="3" id="KW-0479">Metal-binding</keyword>
<evidence type="ECO:0000313" key="5">
    <source>
        <dbReference type="EMBL" id="GGK98459.1"/>
    </source>
</evidence>
<keyword evidence="2" id="KW-0349">Heme</keyword>
<dbReference type="InterPro" id="IPR050529">
    <property type="entry name" value="CYP450_sterol_14alpha_dmase"/>
</dbReference>
<dbReference type="PANTHER" id="PTHR24304:SF2">
    <property type="entry name" value="24-HYDROXYCHOLESTEROL 7-ALPHA-HYDROXYLASE"/>
    <property type="match status" value="1"/>
</dbReference>
<dbReference type="GO" id="GO:0005506">
    <property type="term" value="F:iron ion binding"/>
    <property type="evidence" value="ECO:0007669"/>
    <property type="project" value="InterPro"/>
</dbReference>
<protein>
    <recommendedName>
        <fullName evidence="7">Cytochrome P450</fullName>
    </recommendedName>
</protein>
<dbReference type="InterPro" id="IPR001128">
    <property type="entry name" value="Cyt_P450"/>
</dbReference>
<dbReference type="InterPro" id="IPR002403">
    <property type="entry name" value="Cyt_P450_E_grp-IV"/>
</dbReference>
<evidence type="ECO:0000313" key="6">
    <source>
        <dbReference type="Proteomes" id="UP000638263"/>
    </source>
</evidence>
<organism evidence="5 6">
    <name type="scientific">Nocardia jinanensis</name>
    <dbReference type="NCBI Taxonomy" id="382504"/>
    <lineage>
        <taxon>Bacteria</taxon>
        <taxon>Bacillati</taxon>
        <taxon>Actinomycetota</taxon>
        <taxon>Actinomycetes</taxon>
        <taxon>Mycobacteriales</taxon>
        <taxon>Nocardiaceae</taxon>
        <taxon>Nocardia</taxon>
    </lineage>
</organism>
<evidence type="ECO:0000256" key="2">
    <source>
        <dbReference type="ARBA" id="ARBA00022617"/>
    </source>
</evidence>
<dbReference type="PRINTS" id="PR00465">
    <property type="entry name" value="EP450IV"/>
</dbReference>